<name>E6STU4_BACT6</name>
<sequence length="337" mass="38817">MKKISILTTLLCLAAITAVAQAPMSPRAAMANCKMPADVEKNKQLDIAVGKWMEQQQAFEVKEIDFKEMEKQEQEAQRERQENVQIDPEKQMANIQRMMQDMKTHYKLTDKEFANLQRMSDKQSEAFITKRCKELGIQPLDPSKYGMHYDPKEQAETTKRQDAEAQIPALEAKIAAYDERFQQVMKRIEGLRKEQQETYDNNAKGLYDKMVEYWNKWQHIEKDVHGKNQARLAEDTYAPGGRAGDQQWQLHYVGAARESLQSLLSYAEEADDARLTIAKLRLSTIKDPMARMGIKQQAQGSAAMMVWAHFKRVTEERPNSKCFGEFMEKARKAVGAE</sequence>
<accession>E6STU4</accession>
<dbReference type="EMBL" id="CP002352">
    <property type="protein sequence ID" value="ADV42297.1"/>
    <property type="molecule type" value="Genomic_DNA"/>
</dbReference>
<keyword evidence="4" id="KW-1185">Reference proteome</keyword>
<reference evidence="3 4" key="2">
    <citation type="journal article" date="2011" name="Stand. Genomic Sci.">
        <title>Complete genome sequence of Bacteroides helcogenes type strain (P 36-108).</title>
        <authorList>
            <person name="Pati A."/>
            <person name="Gronow S."/>
            <person name="Zeytun A."/>
            <person name="Lapidus A."/>
            <person name="Nolan M."/>
            <person name="Hammon N."/>
            <person name="Deshpande S."/>
            <person name="Cheng J.F."/>
            <person name="Tapia R."/>
            <person name="Han C."/>
            <person name="Goodwin L."/>
            <person name="Pitluck S."/>
            <person name="Liolios K."/>
            <person name="Pagani I."/>
            <person name="Ivanova N."/>
            <person name="Mavromatis K."/>
            <person name="Chen A."/>
            <person name="Palaniappan K."/>
            <person name="Land M."/>
            <person name="Hauser L."/>
            <person name="Chang Y.J."/>
            <person name="Jeffries C.D."/>
            <person name="Detter J.C."/>
            <person name="Brambilla E."/>
            <person name="Rohde M."/>
            <person name="Goker M."/>
            <person name="Woyke T."/>
            <person name="Bristow J."/>
            <person name="Eisen J.A."/>
            <person name="Markowitz V."/>
            <person name="Hugenholtz P."/>
            <person name="Kyrpides N.C."/>
            <person name="Klenk H.P."/>
            <person name="Lucas S."/>
        </authorList>
    </citation>
    <scope>NUCLEOTIDE SEQUENCE [LARGE SCALE GENOMIC DNA]</scope>
    <source>
        <strain evidence="4">ATCC 35417 / DSM 20613 / JCM 6297 / CCUG 15421 / P 36-108</strain>
    </source>
</reference>
<proteinExistence type="predicted"/>
<keyword evidence="1" id="KW-0175">Coiled coil</keyword>
<evidence type="ECO:0000313" key="4">
    <source>
        <dbReference type="Proteomes" id="UP000008630"/>
    </source>
</evidence>
<dbReference type="HOGENOM" id="CLU_823000_0_0_10"/>
<evidence type="ECO:0000256" key="1">
    <source>
        <dbReference type="SAM" id="Coils"/>
    </source>
</evidence>
<evidence type="ECO:0000313" key="3">
    <source>
        <dbReference type="EMBL" id="ADV42297.1"/>
    </source>
</evidence>
<feature type="chain" id="PRO_5003211598" evidence="2">
    <location>
        <begin position="21"/>
        <end position="337"/>
    </location>
</feature>
<dbReference type="Proteomes" id="UP000008630">
    <property type="component" value="Chromosome"/>
</dbReference>
<dbReference type="PATRIC" id="fig|693979.3.peg.288"/>
<evidence type="ECO:0000256" key="2">
    <source>
        <dbReference type="SAM" id="SignalP"/>
    </source>
</evidence>
<dbReference type="RefSeq" id="WP_013545914.1">
    <property type="nucleotide sequence ID" value="NC_014933.1"/>
</dbReference>
<dbReference type="STRING" id="693979.Bache_0267"/>
<feature type="signal peptide" evidence="2">
    <location>
        <begin position="1"/>
        <end position="20"/>
    </location>
</feature>
<gene>
    <name evidence="3" type="ordered locus">Bache_0267</name>
</gene>
<dbReference type="KEGG" id="bhl:Bache_0267"/>
<feature type="coiled-coil region" evidence="1">
    <location>
        <begin position="160"/>
        <end position="194"/>
    </location>
</feature>
<reference key="1">
    <citation type="submission" date="2010-11" db="EMBL/GenBank/DDBJ databases">
        <title>The complete genome of Bacteroides helcogenes P 36-108.</title>
        <authorList>
            <consortium name="US DOE Joint Genome Institute (JGI-PGF)"/>
            <person name="Lucas S."/>
            <person name="Copeland A."/>
            <person name="Lapidus A."/>
            <person name="Bruce D."/>
            <person name="Goodwin L."/>
            <person name="Pitluck S."/>
            <person name="Kyrpides N."/>
            <person name="Mavromatis K."/>
            <person name="Ivanova N."/>
            <person name="Zeytun A."/>
            <person name="Brettin T."/>
            <person name="Detter J.C."/>
            <person name="Tapia R."/>
            <person name="Han C."/>
            <person name="Land M."/>
            <person name="Hauser L."/>
            <person name="Markowitz V."/>
            <person name="Cheng J.-F."/>
            <person name="Hugenholtz P."/>
            <person name="Woyke T."/>
            <person name="Wu D."/>
            <person name="Gronow S."/>
            <person name="Wellnitz S."/>
            <person name="Brambilla E."/>
            <person name="Klenk H.-P."/>
            <person name="Eisen J.A."/>
        </authorList>
    </citation>
    <scope>NUCLEOTIDE SEQUENCE</scope>
    <source>
        <strain>P 36-108</strain>
    </source>
</reference>
<protein>
    <submittedName>
        <fullName evidence="3">Uncharacterized protein</fullName>
    </submittedName>
</protein>
<dbReference type="AlphaFoldDB" id="E6STU4"/>
<organism evidence="3 4">
    <name type="scientific">Bacteroides helcogenes (strain ATCC 35417 / DSM 20613 / JCM 6297 / CCUG 15421 / P 36-108)</name>
    <dbReference type="NCBI Taxonomy" id="693979"/>
    <lineage>
        <taxon>Bacteria</taxon>
        <taxon>Pseudomonadati</taxon>
        <taxon>Bacteroidota</taxon>
        <taxon>Bacteroidia</taxon>
        <taxon>Bacteroidales</taxon>
        <taxon>Bacteroidaceae</taxon>
        <taxon>Bacteroides</taxon>
    </lineage>
</organism>
<keyword evidence="2" id="KW-0732">Signal</keyword>